<accession>A0AB34FTW6</accession>
<keyword evidence="4" id="KW-0378">Hydrolase</keyword>
<dbReference type="GO" id="GO:0004519">
    <property type="term" value="F:endonuclease activity"/>
    <property type="evidence" value="ECO:0007669"/>
    <property type="project" value="UniProtKB-KW"/>
</dbReference>
<dbReference type="Pfam" id="PF03372">
    <property type="entry name" value="Exo_endo_phos"/>
    <property type="match status" value="1"/>
</dbReference>
<dbReference type="GO" id="GO:0000175">
    <property type="term" value="F:3'-5'-RNA exonuclease activity"/>
    <property type="evidence" value="ECO:0007669"/>
    <property type="project" value="TreeGrafter"/>
</dbReference>
<dbReference type="InterPro" id="IPR005135">
    <property type="entry name" value="Endo/exonuclease/phosphatase"/>
</dbReference>
<proteinExistence type="predicted"/>
<reference evidence="4" key="1">
    <citation type="submission" date="2023-01" db="EMBL/GenBank/DDBJ databases">
        <title>The growth and conidiation of Purpureocillium lavendulum are regulated by nitrogen source and histone H3K14 acetylation.</title>
        <authorList>
            <person name="Tang P."/>
            <person name="Han J."/>
            <person name="Zhang C."/>
            <person name="Tang P."/>
            <person name="Qi F."/>
            <person name="Zhang K."/>
            <person name="Liang L."/>
        </authorList>
    </citation>
    <scope>NUCLEOTIDE SEQUENCE</scope>
    <source>
        <strain evidence="4">YMF1.00683</strain>
    </source>
</reference>
<feature type="signal peptide" evidence="2">
    <location>
        <begin position="1"/>
        <end position="34"/>
    </location>
</feature>
<dbReference type="CDD" id="cd09083">
    <property type="entry name" value="EEP-1"/>
    <property type="match status" value="1"/>
</dbReference>
<dbReference type="PANTHER" id="PTHR12121">
    <property type="entry name" value="CARBON CATABOLITE REPRESSOR PROTEIN 4"/>
    <property type="match status" value="1"/>
</dbReference>
<evidence type="ECO:0000259" key="3">
    <source>
        <dbReference type="Pfam" id="PF03372"/>
    </source>
</evidence>
<gene>
    <name evidence="4" type="ORF">O9K51_05815</name>
</gene>
<protein>
    <submittedName>
        <fullName evidence="4">Endonuclease/Exonuclease/phosphatase family protein</fullName>
    </submittedName>
</protein>
<keyword evidence="4" id="KW-0540">Nuclease</keyword>
<dbReference type="EMBL" id="JAQHRD010000004">
    <property type="protein sequence ID" value="KAJ6442261.1"/>
    <property type="molecule type" value="Genomic_DNA"/>
</dbReference>
<dbReference type="InterPro" id="IPR036691">
    <property type="entry name" value="Endo/exonu/phosph_ase_sf"/>
</dbReference>
<feature type="region of interest" description="Disordered" evidence="1">
    <location>
        <begin position="44"/>
        <end position="74"/>
    </location>
</feature>
<evidence type="ECO:0000256" key="2">
    <source>
        <dbReference type="SAM" id="SignalP"/>
    </source>
</evidence>
<dbReference type="AlphaFoldDB" id="A0AB34FTW6"/>
<dbReference type="Gene3D" id="3.60.10.10">
    <property type="entry name" value="Endonuclease/exonuclease/phosphatase"/>
    <property type="match status" value="1"/>
</dbReference>
<evidence type="ECO:0000313" key="4">
    <source>
        <dbReference type="EMBL" id="KAJ6442261.1"/>
    </source>
</evidence>
<dbReference type="Proteomes" id="UP001163105">
    <property type="component" value="Unassembled WGS sequence"/>
</dbReference>
<evidence type="ECO:0000256" key="1">
    <source>
        <dbReference type="SAM" id="MobiDB-lite"/>
    </source>
</evidence>
<name>A0AB34FTW6_9HYPO</name>
<comment type="caution">
    <text evidence="4">The sequence shown here is derived from an EMBL/GenBank/DDBJ whole genome shotgun (WGS) entry which is preliminary data.</text>
</comment>
<dbReference type="InterPro" id="IPR050410">
    <property type="entry name" value="CCR4/nocturin_mRNA_transcr"/>
</dbReference>
<keyword evidence="5" id="KW-1185">Reference proteome</keyword>
<dbReference type="PANTHER" id="PTHR12121:SF36">
    <property type="entry name" value="ENDONUCLEASE_EXONUCLEASE_PHOSPHATASE DOMAIN-CONTAINING PROTEIN"/>
    <property type="match status" value="1"/>
</dbReference>
<feature type="domain" description="Endonuclease/exonuclease/phosphatase" evidence="3">
    <location>
        <begin position="118"/>
        <end position="379"/>
    </location>
</feature>
<keyword evidence="2" id="KW-0732">Signal</keyword>
<evidence type="ECO:0000313" key="5">
    <source>
        <dbReference type="Proteomes" id="UP001163105"/>
    </source>
</evidence>
<dbReference type="SUPFAM" id="SSF56219">
    <property type="entry name" value="DNase I-like"/>
    <property type="match status" value="1"/>
</dbReference>
<keyword evidence="4" id="KW-0255">Endonuclease</keyword>
<organism evidence="4 5">
    <name type="scientific">Purpureocillium lavendulum</name>
    <dbReference type="NCBI Taxonomy" id="1247861"/>
    <lineage>
        <taxon>Eukaryota</taxon>
        <taxon>Fungi</taxon>
        <taxon>Dikarya</taxon>
        <taxon>Ascomycota</taxon>
        <taxon>Pezizomycotina</taxon>
        <taxon>Sordariomycetes</taxon>
        <taxon>Hypocreomycetidae</taxon>
        <taxon>Hypocreales</taxon>
        <taxon>Ophiocordycipitaceae</taxon>
        <taxon>Purpureocillium</taxon>
    </lineage>
</organism>
<feature type="chain" id="PRO_5044222697" evidence="2">
    <location>
        <begin position="35"/>
        <end position="390"/>
    </location>
</feature>
<sequence>MSRTAFAARRRQARSSREFRLLLFSALLFCLVLAWCHSTYEHHFDNSQHPSSRARPESEAPSARIRPRPPPHQQAARMRVDLDGRTMAQEVIASPDDATGATGTGMATATTMPLRLVTFNIRFATKPDERAGGERPWSVRCPRLGAQLRFVTAGHESPFICLQEVLHAQVGDVQAQLGSSWAHIGRGRGDNETDGEFSPVFYRADVWRCVRNETRWLSPTPEKPSRGWDAVLNRIVTMGEFSHRTKGTRVVVMSTHFDHMGVKARTNSAKLLIKFAKEWTRSGHVRPSVVLVGGDFNSSPHEEAYQVMTERGSGMLDVADLVPEERRYGNHLTYTSFGEPNETPSRIDFLFIQDPHTARVDTFGVLANSFDDQIRVSDHRAVVADFTVKT</sequence>